<dbReference type="InterPro" id="IPR035472">
    <property type="entry name" value="RpiR-like_SIS"/>
</dbReference>
<name>A0A1T4YXK5_9BACL</name>
<dbReference type="PANTHER" id="PTHR30514:SF18">
    <property type="entry name" value="RPIR-FAMILY TRANSCRIPTIONAL REGULATOR"/>
    <property type="match status" value="1"/>
</dbReference>
<dbReference type="GO" id="GO:0097367">
    <property type="term" value="F:carbohydrate derivative binding"/>
    <property type="evidence" value="ECO:0007669"/>
    <property type="project" value="InterPro"/>
</dbReference>
<dbReference type="GO" id="GO:1901135">
    <property type="term" value="P:carbohydrate derivative metabolic process"/>
    <property type="evidence" value="ECO:0007669"/>
    <property type="project" value="InterPro"/>
</dbReference>
<dbReference type="InterPro" id="IPR046348">
    <property type="entry name" value="SIS_dom_sf"/>
</dbReference>
<reference evidence="7" key="1">
    <citation type="submission" date="2017-02" db="EMBL/GenBank/DDBJ databases">
        <authorList>
            <person name="Varghese N."/>
            <person name="Submissions S."/>
        </authorList>
    </citation>
    <scope>NUCLEOTIDE SEQUENCE [LARGE SCALE GENOMIC DNA]</scope>
    <source>
        <strain evidence="7">DSM 23966</strain>
    </source>
</reference>
<dbReference type="AlphaFoldDB" id="A0A1T4YXK5"/>
<dbReference type="PROSITE" id="PS51464">
    <property type="entry name" value="SIS"/>
    <property type="match status" value="1"/>
</dbReference>
<evidence type="ECO:0000313" key="7">
    <source>
        <dbReference type="Proteomes" id="UP000190042"/>
    </source>
</evidence>
<dbReference type="InterPro" id="IPR009057">
    <property type="entry name" value="Homeodomain-like_sf"/>
</dbReference>
<dbReference type="GO" id="GO:0003677">
    <property type="term" value="F:DNA binding"/>
    <property type="evidence" value="ECO:0007669"/>
    <property type="project" value="UniProtKB-KW"/>
</dbReference>
<dbReference type="SUPFAM" id="SSF46689">
    <property type="entry name" value="Homeodomain-like"/>
    <property type="match status" value="1"/>
</dbReference>
<dbReference type="RefSeq" id="WP_078818721.1">
    <property type="nucleotide sequence ID" value="NZ_FUYJ01000011.1"/>
</dbReference>
<dbReference type="Gene3D" id="1.10.10.10">
    <property type="entry name" value="Winged helix-like DNA-binding domain superfamily/Winged helix DNA-binding domain"/>
    <property type="match status" value="1"/>
</dbReference>
<evidence type="ECO:0000256" key="2">
    <source>
        <dbReference type="ARBA" id="ARBA00023125"/>
    </source>
</evidence>
<dbReference type="Gene3D" id="3.40.50.10490">
    <property type="entry name" value="Glucose-6-phosphate isomerase like protein, domain 1"/>
    <property type="match status" value="1"/>
</dbReference>
<organism evidence="6 7">
    <name type="scientific">Sporosarcina newyorkensis</name>
    <dbReference type="NCBI Taxonomy" id="759851"/>
    <lineage>
        <taxon>Bacteria</taxon>
        <taxon>Bacillati</taxon>
        <taxon>Bacillota</taxon>
        <taxon>Bacilli</taxon>
        <taxon>Bacillales</taxon>
        <taxon>Caryophanaceae</taxon>
        <taxon>Sporosarcina</taxon>
    </lineage>
</organism>
<feature type="domain" description="SIS" evidence="5">
    <location>
        <begin position="125"/>
        <end position="261"/>
    </location>
</feature>
<evidence type="ECO:0000259" key="5">
    <source>
        <dbReference type="PROSITE" id="PS51464"/>
    </source>
</evidence>
<protein>
    <submittedName>
        <fullName evidence="6">Transcriptional regulator, RpiR family</fullName>
    </submittedName>
</protein>
<dbReference type="InterPro" id="IPR000281">
    <property type="entry name" value="HTH_RpiR"/>
</dbReference>
<sequence>MRTLQETIKVHYSSLSPGQQKVAAFYIERPQEAALLTAFQIGKQVGVSETTVIRLAYALGFSGYSELQQALRKDWLLPKQDISEVLPSKDGQTNDNQLIRQVILREQALLQNLAEQIKVDDVWAMAETLIHSDRIYIGGFGSSYAAAYWLYYALKQMRGNVVISSPTGFMTEDICDLTTNSAAVIFSFPRYRQDTVQAATIAKEQGAKIIGITDRTLSPIGQLADMTFTSSENEVTDAHSIASIISLLDMLLAGMRIRDCEHIAKRQQQLEHLYAEQQLFSE</sequence>
<proteinExistence type="predicted"/>
<dbReference type="Proteomes" id="UP000190042">
    <property type="component" value="Unassembled WGS sequence"/>
</dbReference>
<dbReference type="InterPro" id="IPR036388">
    <property type="entry name" value="WH-like_DNA-bd_sf"/>
</dbReference>
<dbReference type="CDD" id="cd05013">
    <property type="entry name" value="SIS_RpiR"/>
    <property type="match status" value="1"/>
</dbReference>
<dbReference type="GO" id="GO:0003700">
    <property type="term" value="F:DNA-binding transcription factor activity"/>
    <property type="evidence" value="ECO:0007669"/>
    <property type="project" value="InterPro"/>
</dbReference>
<dbReference type="PROSITE" id="PS51071">
    <property type="entry name" value="HTH_RPIR"/>
    <property type="match status" value="1"/>
</dbReference>
<dbReference type="InterPro" id="IPR001347">
    <property type="entry name" value="SIS_dom"/>
</dbReference>
<keyword evidence="7" id="KW-1185">Reference proteome</keyword>
<evidence type="ECO:0000259" key="4">
    <source>
        <dbReference type="PROSITE" id="PS51071"/>
    </source>
</evidence>
<dbReference type="InterPro" id="IPR047640">
    <property type="entry name" value="RpiR-like"/>
</dbReference>
<dbReference type="EMBL" id="FUYJ01000011">
    <property type="protein sequence ID" value="SKB06529.1"/>
    <property type="molecule type" value="Genomic_DNA"/>
</dbReference>
<dbReference type="SUPFAM" id="SSF53697">
    <property type="entry name" value="SIS domain"/>
    <property type="match status" value="1"/>
</dbReference>
<dbReference type="PANTHER" id="PTHR30514">
    <property type="entry name" value="GLUCOKINASE"/>
    <property type="match status" value="1"/>
</dbReference>
<keyword evidence="1" id="KW-0805">Transcription regulation</keyword>
<keyword evidence="2" id="KW-0238">DNA-binding</keyword>
<dbReference type="Pfam" id="PF01418">
    <property type="entry name" value="HTH_6"/>
    <property type="match status" value="1"/>
</dbReference>
<evidence type="ECO:0000313" key="6">
    <source>
        <dbReference type="EMBL" id="SKB06529.1"/>
    </source>
</evidence>
<keyword evidence="3" id="KW-0804">Transcription</keyword>
<dbReference type="Pfam" id="PF01380">
    <property type="entry name" value="SIS"/>
    <property type="match status" value="1"/>
</dbReference>
<evidence type="ECO:0000256" key="3">
    <source>
        <dbReference type="ARBA" id="ARBA00023163"/>
    </source>
</evidence>
<evidence type="ECO:0000256" key="1">
    <source>
        <dbReference type="ARBA" id="ARBA00023015"/>
    </source>
</evidence>
<gene>
    <name evidence="6" type="ORF">SAMN04244570_0176</name>
</gene>
<accession>A0A1T4YXK5</accession>
<feature type="domain" description="HTH rpiR-type" evidence="4">
    <location>
        <begin position="2"/>
        <end position="78"/>
    </location>
</feature>